<keyword evidence="3" id="KW-1185">Reference proteome</keyword>
<protein>
    <submittedName>
        <fullName evidence="2">Uncharacterized protein</fullName>
    </submittedName>
</protein>
<feature type="compositionally biased region" description="Pro residues" evidence="1">
    <location>
        <begin position="281"/>
        <end position="291"/>
    </location>
</feature>
<dbReference type="Proteomes" id="UP000194003">
    <property type="component" value="Unassembled WGS sequence"/>
</dbReference>
<proteinExistence type="predicted"/>
<accession>A0A1Y2K8Y3</accession>
<comment type="caution">
    <text evidence="2">The sequence shown here is derived from an EMBL/GenBank/DDBJ whole genome shotgun (WGS) entry which is preliminary data.</text>
</comment>
<evidence type="ECO:0000313" key="2">
    <source>
        <dbReference type="EMBL" id="OSM07210.1"/>
    </source>
</evidence>
<evidence type="ECO:0000313" key="3">
    <source>
        <dbReference type="Proteomes" id="UP000194003"/>
    </source>
</evidence>
<name>A0A1Y2K8Y3_9PROT</name>
<sequence>MDLQRYRLEGLQEPVRLAMGGHIEGSMQPIIFIMMGIMSVAFAGVMWSMAGPMIGVVGLVVLLASDLFAYRMIQRNTAHGPLRSVLTLDPQRGLVFGKPLSATIPWANVGPSWVRQNADGGELFLLGLNMQECLPEPVAGGKIPQELDGILFPLPPESREDAVKTAMAPVQALKPFRGDDGVMDKVGLEQAARRAPYPMVIAIPEVAEMATETLMEILNRETLRRRGGGSDLPLFPPSGGDDEAAEKEPSWLDDLDKPSDADKAAPVSAPEPAAPERPKPPVRPNKPPTVT</sequence>
<feature type="region of interest" description="Disordered" evidence="1">
    <location>
        <begin position="225"/>
        <end position="291"/>
    </location>
</feature>
<dbReference type="EMBL" id="LVJN01000015">
    <property type="protein sequence ID" value="OSM07210.1"/>
    <property type="molecule type" value="Genomic_DNA"/>
</dbReference>
<organism evidence="2 3">
    <name type="scientific">Magnetofaba australis IT-1</name>
    <dbReference type="NCBI Taxonomy" id="1434232"/>
    <lineage>
        <taxon>Bacteria</taxon>
        <taxon>Pseudomonadati</taxon>
        <taxon>Pseudomonadota</taxon>
        <taxon>Magnetococcia</taxon>
        <taxon>Magnetococcales</taxon>
        <taxon>Magnetococcaceae</taxon>
        <taxon>Magnetofaba</taxon>
    </lineage>
</organism>
<feature type="compositionally biased region" description="Basic and acidic residues" evidence="1">
    <location>
        <begin position="246"/>
        <end position="263"/>
    </location>
</feature>
<evidence type="ECO:0000256" key="1">
    <source>
        <dbReference type="SAM" id="MobiDB-lite"/>
    </source>
</evidence>
<reference evidence="2 3" key="1">
    <citation type="journal article" date="2016" name="BMC Genomics">
        <title>Combined genomic and structural analyses of a cultured magnetotactic bacterium reveals its niche adaptation to a dynamic environment.</title>
        <authorList>
            <person name="Araujo A.C."/>
            <person name="Morillo V."/>
            <person name="Cypriano J."/>
            <person name="Teixeira L.C."/>
            <person name="Leao P."/>
            <person name="Lyra S."/>
            <person name="Almeida L.G."/>
            <person name="Bazylinski D.A."/>
            <person name="Vasconcellos A.T."/>
            <person name="Abreu F."/>
            <person name="Lins U."/>
        </authorList>
    </citation>
    <scope>NUCLEOTIDE SEQUENCE [LARGE SCALE GENOMIC DNA]</scope>
    <source>
        <strain evidence="2 3">IT-1</strain>
    </source>
</reference>
<gene>
    <name evidence="2" type="ORF">MAIT1_03862</name>
</gene>
<dbReference type="AlphaFoldDB" id="A0A1Y2K8Y3"/>